<organism evidence="1 2">
    <name type="scientific">Necator americanus</name>
    <name type="common">Human hookworm</name>
    <dbReference type="NCBI Taxonomy" id="51031"/>
    <lineage>
        <taxon>Eukaryota</taxon>
        <taxon>Metazoa</taxon>
        <taxon>Ecdysozoa</taxon>
        <taxon>Nematoda</taxon>
        <taxon>Chromadorea</taxon>
        <taxon>Rhabditida</taxon>
        <taxon>Rhabditina</taxon>
        <taxon>Rhabditomorpha</taxon>
        <taxon>Strongyloidea</taxon>
        <taxon>Ancylostomatidae</taxon>
        <taxon>Bunostominae</taxon>
        <taxon>Necator</taxon>
    </lineage>
</organism>
<dbReference type="Proteomes" id="UP001303046">
    <property type="component" value="Unassembled WGS sequence"/>
</dbReference>
<dbReference type="EMBL" id="JAVFWL010000006">
    <property type="protein sequence ID" value="KAK6760413.1"/>
    <property type="molecule type" value="Genomic_DNA"/>
</dbReference>
<gene>
    <name evidence="1" type="primary">Necator_chrX.g21921</name>
    <name evidence="1" type="ORF">RB195_021760</name>
</gene>
<evidence type="ECO:0000313" key="2">
    <source>
        <dbReference type="Proteomes" id="UP001303046"/>
    </source>
</evidence>
<accession>A0ABR1ED83</accession>
<evidence type="ECO:0000313" key="1">
    <source>
        <dbReference type="EMBL" id="KAK6760413.1"/>
    </source>
</evidence>
<comment type="caution">
    <text evidence="1">The sequence shown here is derived from an EMBL/GenBank/DDBJ whole genome shotgun (WGS) entry which is preliminary data.</text>
</comment>
<proteinExistence type="predicted"/>
<sequence length="153" mass="17229">MMLFVSYAKGGPLGDSGTRSGQMEELLAPARPVRRSTGVKVIKQSFYVYQDFDDELPGSYQTANSSGCVFHEFVQTLHSPRFHNAVARVIIENNLERMTKISLTAVSLRTSNWGVYRESGAESSRDDKFSPNVNLSFRKRISYLIRYCPTSTC</sequence>
<name>A0ABR1ED83_NECAM</name>
<reference evidence="1 2" key="1">
    <citation type="submission" date="2023-08" db="EMBL/GenBank/DDBJ databases">
        <title>A Necator americanus chromosomal reference genome.</title>
        <authorList>
            <person name="Ilik V."/>
            <person name="Petrzelkova K.J."/>
            <person name="Pardy F."/>
            <person name="Fuh T."/>
            <person name="Niatou-Singa F.S."/>
            <person name="Gouil Q."/>
            <person name="Baker L."/>
            <person name="Ritchie M.E."/>
            <person name="Jex A.R."/>
            <person name="Gazzola D."/>
            <person name="Li H."/>
            <person name="Toshio Fujiwara R."/>
            <person name="Zhan B."/>
            <person name="Aroian R.V."/>
            <person name="Pafco B."/>
            <person name="Schwarz E.M."/>
        </authorList>
    </citation>
    <scope>NUCLEOTIDE SEQUENCE [LARGE SCALE GENOMIC DNA]</scope>
    <source>
        <strain evidence="1 2">Aroian</strain>
        <tissue evidence="1">Whole animal</tissue>
    </source>
</reference>
<keyword evidence="2" id="KW-1185">Reference proteome</keyword>
<protein>
    <submittedName>
        <fullName evidence="1">Uncharacterized protein</fullName>
    </submittedName>
</protein>